<name>A0A1C6Z4M5_HAFAL</name>
<organism evidence="2 3">
    <name type="scientific">Hafnia alvei</name>
    <dbReference type="NCBI Taxonomy" id="569"/>
    <lineage>
        <taxon>Bacteria</taxon>
        <taxon>Pseudomonadati</taxon>
        <taxon>Pseudomonadota</taxon>
        <taxon>Gammaproteobacteria</taxon>
        <taxon>Enterobacterales</taxon>
        <taxon>Hafniaceae</taxon>
        <taxon>Hafnia</taxon>
    </lineage>
</organism>
<dbReference type="Proteomes" id="UP000094844">
    <property type="component" value="Unassembled WGS sequence"/>
</dbReference>
<dbReference type="EMBL" id="FMIQ01000063">
    <property type="protein sequence ID" value="SCM53994.1"/>
    <property type="molecule type" value="Genomic_DNA"/>
</dbReference>
<accession>A0A1C6Z4M5</accession>
<evidence type="ECO:0000313" key="2">
    <source>
        <dbReference type="EMBL" id="SCM53994.1"/>
    </source>
</evidence>
<evidence type="ECO:0000256" key="1">
    <source>
        <dbReference type="SAM" id="Phobius"/>
    </source>
</evidence>
<keyword evidence="1" id="KW-0472">Membrane</keyword>
<dbReference type="AlphaFoldDB" id="A0A1C6Z4M5"/>
<keyword evidence="1" id="KW-0812">Transmembrane</keyword>
<feature type="transmembrane region" description="Helical" evidence="1">
    <location>
        <begin position="6"/>
        <end position="29"/>
    </location>
</feature>
<proteinExistence type="predicted"/>
<reference evidence="2 3" key="1">
    <citation type="submission" date="2016-09" db="EMBL/GenBank/DDBJ databases">
        <authorList>
            <person name="Capua I."/>
            <person name="De Benedictis P."/>
            <person name="Joannis T."/>
            <person name="Lombin L.H."/>
            <person name="Cattoli G."/>
        </authorList>
    </citation>
    <scope>NUCLEOTIDE SEQUENCE [LARGE SCALE GENOMIC DNA]</scope>
    <source>
        <strain evidence="2 3">GB001</strain>
    </source>
</reference>
<keyword evidence="1" id="KW-1133">Transmembrane helix</keyword>
<protein>
    <submittedName>
        <fullName evidence="2">Uncharacterized protein</fullName>
    </submittedName>
</protein>
<sequence>MKFSNGVKAIFITLGIGLVCIIGALNWAINGATSPGGKLEMPRPQGKEFRCGDQAMVVTQSRLFEMLNRAPVGMCVSRVNDDTFVAREMAVIPR</sequence>
<gene>
    <name evidence="2" type="ORF">BN1044_03492</name>
</gene>
<dbReference type="OrthoDB" id="9875439at2"/>
<dbReference type="RefSeq" id="WP_072309748.1">
    <property type="nucleotide sequence ID" value="NZ_FMIQ01000063.1"/>
</dbReference>
<evidence type="ECO:0000313" key="3">
    <source>
        <dbReference type="Proteomes" id="UP000094844"/>
    </source>
</evidence>